<organism evidence="2 3">
    <name type="scientific">Rubrivivax rivuli</name>
    <dbReference type="NCBI Taxonomy" id="1862385"/>
    <lineage>
        <taxon>Bacteria</taxon>
        <taxon>Pseudomonadati</taxon>
        <taxon>Pseudomonadota</taxon>
        <taxon>Betaproteobacteria</taxon>
        <taxon>Burkholderiales</taxon>
        <taxon>Sphaerotilaceae</taxon>
        <taxon>Rubrivivax</taxon>
    </lineage>
</organism>
<dbReference type="Gene3D" id="3.50.70.10">
    <property type="match status" value="1"/>
</dbReference>
<evidence type="ECO:0000313" key="2">
    <source>
        <dbReference type="EMBL" id="RVU45627.1"/>
    </source>
</evidence>
<keyword evidence="3" id="KW-1185">Reference proteome</keyword>
<gene>
    <name evidence="2" type="ORF">EOE66_13490</name>
</gene>
<dbReference type="GO" id="GO:0016872">
    <property type="term" value="F:intramolecular lyase activity"/>
    <property type="evidence" value="ECO:0007669"/>
    <property type="project" value="InterPro"/>
</dbReference>
<name>A0A437RFS9_9BURK</name>
<feature type="domain" description="Chalcone isomerase" evidence="1">
    <location>
        <begin position="31"/>
        <end position="196"/>
    </location>
</feature>
<dbReference type="InterPro" id="IPR016087">
    <property type="entry name" value="Chalcone_isomerase"/>
</dbReference>
<comment type="caution">
    <text evidence="2">The sequence shown here is derived from an EMBL/GenBank/DDBJ whole genome shotgun (WGS) entry which is preliminary data.</text>
</comment>
<evidence type="ECO:0000259" key="1">
    <source>
        <dbReference type="Pfam" id="PF16036"/>
    </source>
</evidence>
<dbReference type="InterPro" id="IPR036298">
    <property type="entry name" value="Chalcone_isomerase_sf"/>
</dbReference>
<sequence length="199" mass="21618">MNPYRRTLLFGLPAGLLLPVWAPALAQPVWVEGQAFERRITLAGTELLLNGTGVRAVAWFKGFAAGLYLREAGRSAAQVLAQTGPKRLQMRMLHEVPADEFMKAFQKGMTRNAAPAELPVLADRKELFARRVAALGKVRKGDRVDLDLEPGRGTVFSVNGKLQGEAIVGDDFYAALLRSFVGDRPYDSRLKAGLLGGAA</sequence>
<dbReference type="SUPFAM" id="SSF54626">
    <property type="entry name" value="Chalcone isomerase"/>
    <property type="match status" value="1"/>
</dbReference>
<evidence type="ECO:0000313" key="3">
    <source>
        <dbReference type="Proteomes" id="UP000285575"/>
    </source>
</evidence>
<dbReference type="Proteomes" id="UP000285575">
    <property type="component" value="Unassembled WGS sequence"/>
</dbReference>
<dbReference type="OrthoDB" id="9795336at2"/>
<protein>
    <recommendedName>
        <fullName evidence="1">Chalcone isomerase domain-containing protein</fullName>
    </recommendedName>
</protein>
<dbReference type="Pfam" id="PF16036">
    <property type="entry name" value="Chalcone_3"/>
    <property type="match status" value="1"/>
</dbReference>
<dbReference type="EMBL" id="SACR01000004">
    <property type="protein sequence ID" value="RVU45627.1"/>
    <property type="molecule type" value="Genomic_DNA"/>
</dbReference>
<accession>A0A437RFS9</accession>
<proteinExistence type="predicted"/>
<dbReference type="InterPro" id="IPR016088">
    <property type="entry name" value="Chalcone_isomerase_3-sand"/>
</dbReference>
<dbReference type="AlphaFoldDB" id="A0A437RFS9"/>
<reference evidence="2 3" key="1">
    <citation type="submission" date="2019-01" db="EMBL/GenBank/DDBJ databases">
        <authorList>
            <person name="Chen W.-M."/>
        </authorList>
    </citation>
    <scope>NUCLEOTIDE SEQUENCE [LARGE SCALE GENOMIC DNA]</scope>
    <source>
        <strain evidence="2 3">KYPY4</strain>
    </source>
</reference>